<dbReference type="FunFam" id="2.40.50.140:FF:000041">
    <property type="entry name" value="Replication protein A subunit"/>
    <property type="match status" value="1"/>
</dbReference>
<keyword evidence="18" id="KW-1185">Reference proteome</keyword>
<evidence type="ECO:0000259" key="15">
    <source>
        <dbReference type="Pfam" id="PF08646"/>
    </source>
</evidence>
<dbReference type="GO" id="GO:0003677">
    <property type="term" value="F:DNA binding"/>
    <property type="evidence" value="ECO:0007669"/>
    <property type="project" value="UniProtKB-KW"/>
</dbReference>
<evidence type="ECO:0000259" key="13">
    <source>
        <dbReference type="Pfam" id="PF01336"/>
    </source>
</evidence>
<dbReference type="GO" id="GO:0006310">
    <property type="term" value="P:DNA recombination"/>
    <property type="evidence" value="ECO:0007669"/>
    <property type="project" value="InterPro"/>
</dbReference>
<evidence type="ECO:0000259" key="14">
    <source>
        <dbReference type="Pfam" id="PF04057"/>
    </source>
</evidence>
<keyword evidence="6 11" id="KW-0862">Zinc</keyword>
<feature type="domain" description="Replication factor-A protein 1 N-terminal" evidence="14">
    <location>
        <begin position="122"/>
        <end position="217"/>
    </location>
</feature>
<feature type="domain" description="Replication protein A OB" evidence="16">
    <location>
        <begin position="393"/>
        <end position="487"/>
    </location>
</feature>
<evidence type="ECO:0000256" key="6">
    <source>
        <dbReference type="ARBA" id="ARBA00022833"/>
    </source>
</evidence>
<feature type="compositionally biased region" description="Low complexity" evidence="12">
    <location>
        <begin position="242"/>
        <end position="274"/>
    </location>
</feature>
<evidence type="ECO:0000256" key="7">
    <source>
        <dbReference type="ARBA" id="ARBA00023125"/>
    </source>
</evidence>
<keyword evidence="4 11" id="KW-0479">Metal-binding</keyword>
<evidence type="ECO:0000256" key="2">
    <source>
        <dbReference type="ARBA" id="ARBA00005690"/>
    </source>
</evidence>
<reference evidence="17" key="1">
    <citation type="submission" date="2020-05" db="UniProtKB">
        <authorList>
            <consortium name="EnsemblMetazoa"/>
        </authorList>
    </citation>
    <scope>IDENTIFICATION</scope>
    <source>
        <strain evidence="17">TTRI</strain>
    </source>
</reference>
<evidence type="ECO:0000259" key="16">
    <source>
        <dbReference type="Pfam" id="PF16900"/>
    </source>
</evidence>
<evidence type="ECO:0000256" key="9">
    <source>
        <dbReference type="ARBA" id="ARBA00058595"/>
    </source>
</evidence>
<dbReference type="Gene3D" id="2.40.50.140">
    <property type="entry name" value="Nucleic acid-binding proteins"/>
    <property type="match status" value="4"/>
</dbReference>
<keyword evidence="8 11" id="KW-0539">Nucleus</keyword>
<dbReference type="Proteomes" id="UP000078200">
    <property type="component" value="Unassembled WGS sequence"/>
</dbReference>
<comment type="similarity">
    <text evidence="2 11">Belongs to the replication factor A protein 1 family.</text>
</comment>
<dbReference type="FunFam" id="2.40.50.140:FF:000090">
    <property type="entry name" value="Replication protein A subunit"/>
    <property type="match status" value="1"/>
</dbReference>
<dbReference type="VEuPathDB" id="VectorBase:GAUT043709"/>
<dbReference type="Pfam" id="PF16900">
    <property type="entry name" value="REPA_OB_2"/>
    <property type="match status" value="1"/>
</dbReference>
<dbReference type="InterPro" id="IPR031657">
    <property type="entry name" value="REPA_OB_2"/>
</dbReference>
<evidence type="ECO:0000256" key="10">
    <source>
        <dbReference type="ARBA" id="ARBA00062035"/>
    </source>
</evidence>
<dbReference type="InterPro" id="IPR047192">
    <property type="entry name" value="Euk_RPA1_DBD_C"/>
</dbReference>
<dbReference type="Pfam" id="PF04057">
    <property type="entry name" value="Rep-A_N"/>
    <property type="match status" value="1"/>
</dbReference>
<feature type="domain" description="Replication factor A C-terminal" evidence="15">
    <location>
        <begin position="536"/>
        <end position="689"/>
    </location>
</feature>
<protein>
    <recommendedName>
        <fullName evidence="11">Replication protein A subunit</fullName>
    </recommendedName>
</protein>
<dbReference type="PANTHER" id="PTHR47165">
    <property type="entry name" value="OS03G0429900 PROTEIN"/>
    <property type="match status" value="1"/>
</dbReference>
<feature type="domain" description="OB" evidence="13">
    <location>
        <begin position="288"/>
        <end position="346"/>
    </location>
</feature>
<feature type="region of interest" description="Disordered" evidence="12">
    <location>
        <begin position="224"/>
        <end position="277"/>
    </location>
</feature>
<dbReference type="InterPro" id="IPR004591">
    <property type="entry name" value="Rfa1"/>
</dbReference>
<accession>A0A1A9VPT4</accession>
<comment type="subcellular location">
    <subcellularLocation>
        <location evidence="1 11">Nucleus</location>
    </subcellularLocation>
</comment>
<dbReference type="PANTHER" id="PTHR47165:SF4">
    <property type="entry name" value="OS03G0429900 PROTEIN"/>
    <property type="match status" value="1"/>
</dbReference>
<evidence type="ECO:0000256" key="8">
    <source>
        <dbReference type="ARBA" id="ARBA00023242"/>
    </source>
</evidence>
<comment type="subunit">
    <text evidence="10 11">Component of the heterotrimeric canonical replication protein A complex (RPA).</text>
</comment>
<evidence type="ECO:0000256" key="1">
    <source>
        <dbReference type="ARBA" id="ARBA00004123"/>
    </source>
</evidence>
<evidence type="ECO:0000256" key="4">
    <source>
        <dbReference type="ARBA" id="ARBA00022723"/>
    </source>
</evidence>
<evidence type="ECO:0000313" key="17">
    <source>
        <dbReference type="EnsemblMetazoa" id="GAUT043709-PA"/>
    </source>
</evidence>
<dbReference type="STRING" id="7395.A0A1A9VPT4"/>
<keyword evidence="5 11" id="KW-0863">Zinc-finger</keyword>
<dbReference type="GO" id="GO:0006281">
    <property type="term" value="P:DNA repair"/>
    <property type="evidence" value="ECO:0007669"/>
    <property type="project" value="InterPro"/>
</dbReference>
<dbReference type="CDD" id="cd04475">
    <property type="entry name" value="RPA1_DBD_B"/>
    <property type="match status" value="1"/>
</dbReference>
<evidence type="ECO:0000256" key="5">
    <source>
        <dbReference type="ARBA" id="ARBA00022771"/>
    </source>
</evidence>
<dbReference type="InterPro" id="IPR007199">
    <property type="entry name" value="Rep_factor-A_N"/>
</dbReference>
<evidence type="ECO:0000313" key="18">
    <source>
        <dbReference type="Proteomes" id="UP000078200"/>
    </source>
</evidence>
<name>A0A1A9VPT4_GLOAU</name>
<dbReference type="GO" id="GO:0005634">
    <property type="term" value="C:nucleus"/>
    <property type="evidence" value="ECO:0007669"/>
    <property type="project" value="UniProtKB-SubCell"/>
</dbReference>
<dbReference type="GO" id="GO:0008270">
    <property type="term" value="F:zinc ion binding"/>
    <property type="evidence" value="ECO:0007669"/>
    <property type="project" value="UniProtKB-KW"/>
</dbReference>
<keyword evidence="3 11" id="KW-0235">DNA replication</keyword>
<sequence>MSSQSNQRSSDSQVDVLKKEFAGVRKCFDVCFKRLKTFENILENCTIARDECMEPSTSSFAKRKKSNSSNLITHSQTECVNNQTELITFEDSVTNETISMEASPNLPPLPDINSVTAAVTLLSEGTLPRIMEGEKIEAPVLQVLKAEPMQTASIERIRICISDSLYFSRDVMLATNLNSLYYDQQLTENAIVRVDEYIISESEGKRFFIIEILKVLHPGNEAPKIGEPANLSDPPSQPLALASASPTSNITSTPTSKENNSLSNNSDLSKSSTSPIKTLDLNANPGVIKARVTAKSIRTWESSKSEGKMFTMDLKDESGEIRAAAFQEKFHKFYDKINVDQVYLISKYQLKPPNKIALKNNDLEIKFTDETVIEECRGDVSDVPAIEYKLVLISEVAKMKSGDAVDVVGICKETGELCTVNSKGTKIEKRDLVLIDTSNAAIILTLWKEAAAKFDDRSHPVILLKGARVHELNGVIILKLAYNSNMITNPNIPEADKLRSWFDNGGGKNIKNPVLLVEWRTLREAHNFGMHDKPDYFLTKATVCLIKSQNVIYKACPQEKCSKKVIDANDGQYRCTKCHKVSPNFKYQLLIQMYAHVSLQMNISDCFSNSCVTAFSDVAEQILGDSAESIGNTIETNRAKVEEKFRAVPGNSYIFKISSKVETFKGTKCNKLTVKSAEPVSFKKYNKYLIDYLKELPSNKKI</sequence>
<evidence type="ECO:0000256" key="12">
    <source>
        <dbReference type="SAM" id="MobiDB-lite"/>
    </source>
</evidence>
<proteinExistence type="inferred from homology"/>
<dbReference type="CDD" id="cd04476">
    <property type="entry name" value="RPA1_DBD_C"/>
    <property type="match status" value="1"/>
</dbReference>
<organism evidence="17 18">
    <name type="scientific">Glossina austeni</name>
    <name type="common">Savannah tsetse fly</name>
    <dbReference type="NCBI Taxonomy" id="7395"/>
    <lineage>
        <taxon>Eukaryota</taxon>
        <taxon>Metazoa</taxon>
        <taxon>Ecdysozoa</taxon>
        <taxon>Arthropoda</taxon>
        <taxon>Hexapoda</taxon>
        <taxon>Insecta</taxon>
        <taxon>Pterygota</taxon>
        <taxon>Neoptera</taxon>
        <taxon>Endopterygota</taxon>
        <taxon>Diptera</taxon>
        <taxon>Brachycera</taxon>
        <taxon>Muscomorpha</taxon>
        <taxon>Hippoboscoidea</taxon>
        <taxon>Glossinidae</taxon>
        <taxon>Glossina</taxon>
    </lineage>
</organism>
<keyword evidence="7 11" id="KW-0238">DNA-binding</keyword>
<comment type="function">
    <text evidence="9 11">As part of the heterotrimeric replication protein A complex (RPA/RP-A), binds and stabilizes single-stranded DNA intermediates, that form during DNA replication or upon DNA stress. It prevents their reannealing and in parallel, recruits and activates different proteins and complexes involved in DNA metabolism. Thereby, it plays an essential role both in DNA replication and the cellular response to DNA damage.</text>
</comment>
<dbReference type="CDD" id="cd04474">
    <property type="entry name" value="RPA1_DBD_A"/>
    <property type="match status" value="1"/>
</dbReference>
<dbReference type="Pfam" id="PF08646">
    <property type="entry name" value="Rep_fac-A_C"/>
    <property type="match status" value="1"/>
</dbReference>
<dbReference type="AlphaFoldDB" id="A0A1A9VPT4"/>
<dbReference type="SUPFAM" id="SSF50249">
    <property type="entry name" value="Nucleic acid-binding proteins"/>
    <property type="match status" value="4"/>
</dbReference>
<dbReference type="GO" id="GO:0006260">
    <property type="term" value="P:DNA replication"/>
    <property type="evidence" value="ECO:0007669"/>
    <property type="project" value="UniProtKB-KW"/>
</dbReference>
<dbReference type="Pfam" id="PF01336">
    <property type="entry name" value="tRNA_anti-codon"/>
    <property type="match status" value="1"/>
</dbReference>
<evidence type="ECO:0000256" key="11">
    <source>
        <dbReference type="RuleBase" id="RU364130"/>
    </source>
</evidence>
<dbReference type="InterPro" id="IPR013955">
    <property type="entry name" value="Rep_factor-A_C"/>
</dbReference>
<dbReference type="NCBIfam" id="TIGR00617">
    <property type="entry name" value="rpa1"/>
    <property type="match status" value="1"/>
</dbReference>
<dbReference type="FunFam" id="2.40.50.140:FF:000064">
    <property type="entry name" value="Replication protein A subunit"/>
    <property type="match status" value="1"/>
</dbReference>
<dbReference type="InterPro" id="IPR012340">
    <property type="entry name" value="NA-bd_OB-fold"/>
</dbReference>
<dbReference type="EnsemblMetazoa" id="GAUT043709-RA">
    <property type="protein sequence ID" value="GAUT043709-PA"/>
    <property type="gene ID" value="GAUT043709"/>
</dbReference>
<evidence type="ECO:0000256" key="3">
    <source>
        <dbReference type="ARBA" id="ARBA00022705"/>
    </source>
</evidence>
<dbReference type="InterPro" id="IPR004365">
    <property type="entry name" value="NA-bd_OB_tRNA"/>
</dbReference>